<dbReference type="Gene3D" id="3.40.630.20">
    <property type="entry name" value="Peptidase C15, pyroglutamyl peptidase I-like"/>
    <property type="match status" value="1"/>
</dbReference>
<comment type="similarity">
    <text evidence="1">Belongs to the peptidase C15 family.</text>
</comment>
<dbReference type="EMBL" id="KL197719">
    <property type="protein sequence ID" value="KDQ57541.1"/>
    <property type="molecule type" value="Genomic_DNA"/>
</dbReference>
<keyword evidence="2" id="KW-0645">Protease</keyword>
<dbReference type="HOGENOM" id="CLU_043960_1_0_1"/>
<dbReference type="Proteomes" id="UP000027265">
    <property type="component" value="Unassembled WGS sequence"/>
</dbReference>
<accession>A0A067Q4L6</accession>
<gene>
    <name evidence="5" type="ORF">JAAARDRAFT_69654</name>
</gene>
<proteinExistence type="inferred from homology"/>
<evidence type="ECO:0000256" key="4">
    <source>
        <dbReference type="ARBA" id="ARBA00022807"/>
    </source>
</evidence>
<dbReference type="InParanoid" id="A0A067Q4L6"/>
<dbReference type="GO" id="GO:0006508">
    <property type="term" value="P:proteolysis"/>
    <property type="evidence" value="ECO:0007669"/>
    <property type="project" value="UniProtKB-KW"/>
</dbReference>
<dbReference type="SUPFAM" id="SSF53182">
    <property type="entry name" value="Pyrrolidone carboxyl peptidase (pyroglutamate aminopeptidase)"/>
    <property type="match status" value="1"/>
</dbReference>
<keyword evidence="4" id="KW-0788">Thiol protease</keyword>
<evidence type="ECO:0000256" key="1">
    <source>
        <dbReference type="ARBA" id="ARBA00006641"/>
    </source>
</evidence>
<dbReference type="InterPro" id="IPR016125">
    <property type="entry name" value="Peptidase_C15-like"/>
</dbReference>
<dbReference type="GO" id="GO:0008234">
    <property type="term" value="F:cysteine-type peptidase activity"/>
    <property type="evidence" value="ECO:0007669"/>
    <property type="project" value="UniProtKB-KW"/>
</dbReference>
<keyword evidence="6" id="KW-1185">Reference proteome</keyword>
<dbReference type="InterPro" id="IPR036440">
    <property type="entry name" value="Peptidase_C15-like_sf"/>
</dbReference>
<evidence type="ECO:0000313" key="5">
    <source>
        <dbReference type="EMBL" id="KDQ57541.1"/>
    </source>
</evidence>
<organism evidence="5 6">
    <name type="scientific">Jaapia argillacea MUCL 33604</name>
    <dbReference type="NCBI Taxonomy" id="933084"/>
    <lineage>
        <taxon>Eukaryota</taxon>
        <taxon>Fungi</taxon>
        <taxon>Dikarya</taxon>
        <taxon>Basidiomycota</taxon>
        <taxon>Agaricomycotina</taxon>
        <taxon>Agaricomycetes</taxon>
        <taxon>Agaricomycetidae</taxon>
        <taxon>Jaapiales</taxon>
        <taxon>Jaapiaceae</taxon>
        <taxon>Jaapia</taxon>
    </lineage>
</organism>
<dbReference type="PANTHER" id="PTHR23402">
    <property type="entry name" value="PROTEASE FAMILY C15 PYROGLUTAMYL-PEPTIDASE I-RELATED"/>
    <property type="match status" value="1"/>
</dbReference>
<evidence type="ECO:0000256" key="2">
    <source>
        <dbReference type="ARBA" id="ARBA00022670"/>
    </source>
</evidence>
<evidence type="ECO:0000313" key="6">
    <source>
        <dbReference type="Proteomes" id="UP000027265"/>
    </source>
</evidence>
<dbReference type="AlphaFoldDB" id="A0A067Q4L6"/>
<sequence>MAVNEPGRRQIHITTLMVPVTYEAVLSLVPGFHTRPPTLPEPHDPAFPIPAPPEGGYDFILHVGVAGRGPLRMEKLGHKLGYGMKDAQGKLAPIVELTASGGTAEITEAERIERERLPVASVDVSGDGGDQPVRGFGKGYEIFDEEIYTDIDVERLVAVMKESGYQIYTSMDAGHYLCDFIYYCSLAESRRTSCRQDKHEKGRGSQVLFLHCPPVHQPLSTQEVTEALKSIIVWVARGA</sequence>
<keyword evidence="3" id="KW-0378">Hydrolase</keyword>
<reference evidence="6" key="1">
    <citation type="journal article" date="2014" name="Proc. Natl. Acad. Sci. U.S.A.">
        <title>Extensive sampling of basidiomycete genomes demonstrates inadequacy of the white-rot/brown-rot paradigm for wood decay fungi.</title>
        <authorList>
            <person name="Riley R."/>
            <person name="Salamov A.A."/>
            <person name="Brown D.W."/>
            <person name="Nagy L.G."/>
            <person name="Floudas D."/>
            <person name="Held B.W."/>
            <person name="Levasseur A."/>
            <person name="Lombard V."/>
            <person name="Morin E."/>
            <person name="Otillar R."/>
            <person name="Lindquist E.A."/>
            <person name="Sun H."/>
            <person name="LaButti K.M."/>
            <person name="Schmutz J."/>
            <person name="Jabbour D."/>
            <person name="Luo H."/>
            <person name="Baker S.E."/>
            <person name="Pisabarro A.G."/>
            <person name="Walton J.D."/>
            <person name="Blanchette R.A."/>
            <person name="Henrissat B."/>
            <person name="Martin F."/>
            <person name="Cullen D."/>
            <person name="Hibbett D.S."/>
            <person name="Grigoriev I.V."/>
        </authorList>
    </citation>
    <scope>NUCLEOTIDE SEQUENCE [LARGE SCALE GENOMIC DNA]</scope>
    <source>
        <strain evidence="6">MUCL 33604</strain>
    </source>
</reference>
<evidence type="ECO:0000256" key="3">
    <source>
        <dbReference type="ARBA" id="ARBA00022801"/>
    </source>
</evidence>
<evidence type="ECO:0008006" key="7">
    <source>
        <dbReference type="Google" id="ProtNLM"/>
    </source>
</evidence>
<dbReference type="PANTHER" id="PTHR23402:SF1">
    <property type="entry name" value="PYROGLUTAMYL-PEPTIDASE I"/>
    <property type="match status" value="1"/>
</dbReference>
<protein>
    <recommendedName>
        <fullName evidence="7">Peptidase C15, pyroglutamyl peptidase I-like protein</fullName>
    </recommendedName>
</protein>
<dbReference type="OrthoDB" id="407146at2759"/>
<name>A0A067Q4L6_9AGAM</name>
<dbReference type="STRING" id="933084.A0A067Q4L6"/>